<comment type="caution">
    <text evidence="10">The sequence shown here is derived from an EMBL/GenBank/DDBJ whole genome shotgun (WGS) entry which is preliminary data.</text>
</comment>
<feature type="coiled-coil region" evidence="5">
    <location>
        <begin position="146"/>
        <end position="187"/>
    </location>
</feature>
<keyword evidence="3" id="KW-0813">Transport</keyword>
<feature type="domain" description="Multidrug resistance protein MdtA-like barrel-sandwich hybrid" evidence="8">
    <location>
        <begin position="69"/>
        <end position="223"/>
    </location>
</feature>
<dbReference type="InterPro" id="IPR058625">
    <property type="entry name" value="MdtA-like_BSH"/>
</dbReference>
<dbReference type="PANTHER" id="PTHR30469:SF33">
    <property type="entry name" value="SLR1207 PROTEIN"/>
    <property type="match status" value="1"/>
</dbReference>
<dbReference type="Gene3D" id="2.40.50.100">
    <property type="match status" value="1"/>
</dbReference>
<protein>
    <submittedName>
        <fullName evidence="10">Efflux RND transporter periplasmic adaptor subunit</fullName>
    </submittedName>
</protein>
<evidence type="ECO:0000313" key="10">
    <source>
        <dbReference type="EMBL" id="MBO0345523.1"/>
    </source>
</evidence>
<gene>
    <name evidence="10" type="ORF">J0X15_09850</name>
</gene>
<feature type="domain" description="Multidrug resistance protein MdtA-like alpha-helical hairpin" evidence="7">
    <location>
        <begin position="115"/>
        <end position="191"/>
    </location>
</feature>
<dbReference type="InterPro" id="IPR058624">
    <property type="entry name" value="MdtA-like_HH"/>
</dbReference>
<comment type="similarity">
    <text evidence="2">Belongs to the membrane fusion protein (MFP) (TC 8.A.1) family.</text>
</comment>
<dbReference type="Gene3D" id="6.10.140.1990">
    <property type="match status" value="1"/>
</dbReference>
<dbReference type="EMBL" id="JAFLNF010000004">
    <property type="protein sequence ID" value="MBO0345523.1"/>
    <property type="molecule type" value="Genomic_DNA"/>
</dbReference>
<comment type="subcellular location">
    <subcellularLocation>
        <location evidence="1">Cell envelope</location>
    </subcellularLocation>
</comment>
<name>A0A939ENA4_9HYPH</name>
<reference evidence="10" key="1">
    <citation type="submission" date="2021-03" db="EMBL/GenBank/DDBJ databases">
        <title>Roseibium sp. CAU 1637 isolated from Incheon.</title>
        <authorList>
            <person name="Kim W."/>
        </authorList>
    </citation>
    <scope>NUCLEOTIDE SEQUENCE</scope>
    <source>
        <strain evidence="10">CAU 1637</strain>
    </source>
</reference>
<evidence type="ECO:0000256" key="2">
    <source>
        <dbReference type="ARBA" id="ARBA00009477"/>
    </source>
</evidence>
<dbReference type="AlphaFoldDB" id="A0A939ENA4"/>
<evidence type="ECO:0000256" key="1">
    <source>
        <dbReference type="ARBA" id="ARBA00004196"/>
    </source>
</evidence>
<dbReference type="Proteomes" id="UP000664779">
    <property type="component" value="Unassembled WGS sequence"/>
</dbReference>
<dbReference type="NCBIfam" id="TIGR01730">
    <property type="entry name" value="RND_mfp"/>
    <property type="match status" value="1"/>
</dbReference>
<dbReference type="GO" id="GO:0015562">
    <property type="term" value="F:efflux transmembrane transporter activity"/>
    <property type="evidence" value="ECO:0007669"/>
    <property type="project" value="TreeGrafter"/>
</dbReference>
<dbReference type="Gene3D" id="2.40.420.20">
    <property type="match status" value="1"/>
</dbReference>
<dbReference type="InterPro" id="IPR030190">
    <property type="entry name" value="MacA_alpha-hairpin_sf"/>
</dbReference>
<evidence type="ECO:0000259" key="7">
    <source>
        <dbReference type="Pfam" id="PF25876"/>
    </source>
</evidence>
<feature type="domain" description="Multidrug resistance protein MdtA-like C-terminal permuted SH3" evidence="9">
    <location>
        <begin position="327"/>
        <end position="387"/>
    </location>
</feature>
<dbReference type="GO" id="GO:0030313">
    <property type="term" value="C:cell envelope"/>
    <property type="evidence" value="ECO:0007669"/>
    <property type="project" value="UniProtKB-SubCell"/>
</dbReference>
<evidence type="ECO:0000256" key="4">
    <source>
        <dbReference type="ARBA" id="ARBA00023054"/>
    </source>
</evidence>
<feature type="compositionally biased region" description="Low complexity" evidence="6">
    <location>
        <begin position="275"/>
        <end position="290"/>
    </location>
</feature>
<evidence type="ECO:0000256" key="6">
    <source>
        <dbReference type="SAM" id="MobiDB-lite"/>
    </source>
</evidence>
<keyword evidence="11" id="KW-1185">Reference proteome</keyword>
<dbReference type="Pfam" id="PF25876">
    <property type="entry name" value="HH_MFP_RND"/>
    <property type="match status" value="1"/>
</dbReference>
<dbReference type="Pfam" id="PF25967">
    <property type="entry name" value="RND-MFP_C"/>
    <property type="match status" value="1"/>
</dbReference>
<evidence type="ECO:0000256" key="3">
    <source>
        <dbReference type="ARBA" id="ARBA00022448"/>
    </source>
</evidence>
<dbReference type="Pfam" id="PF25917">
    <property type="entry name" value="BSH_RND"/>
    <property type="match status" value="1"/>
</dbReference>
<evidence type="ECO:0000256" key="5">
    <source>
        <dbReference type="SAM" id="Coils"/>
    </source>
</evidence>
<organism evidence="10 11">
    <name type="scientific">Roseibium limicola</name>
    <dbReference type="NCBI Taxonomy" id="2816037"/>
    <lineage>
        <taxon>Bacteria</taxon>
        <taxon>Pseudomonadati</taxon>
        <taxon>Pseudomonadota</taxon>
        <taxon>Alphaproteobacteria</taxon>
        <taxon>Hyphomicrobiales</taxon>
        <taxon>Stappiaceae</taxon>
        <taxon>Roseibium</taxon>
    </lineage>
</organism>
<dbReference type="PANTHER" id="PTHR30469">
    <property type="entry name" value="MULTIDRUG RESISTANCE PROTEIN MDTA"/>
    <property type="match status" value="1"/>
</dbReference>
<dbReference type="SUPFAM" id="SSF111369">
    <property type="entry name" value="HlyD-like secretion proteins"/>
    <property type="match status" value="1"/>
</dbReference>
<sequence length="404" mass="42551">MAPRKTRRSPLRWLAWLLVVSAVVAAVLWQRGTFTPEDPTASLLTAKAKRADIEETVLATGIIRPSTLVAVGAQVSGRITGVHVVIGDKVEAGELVAEIDSVTQVNDLRTAEASLAQVKAQLVERQADLGLSRQVFERQKTLSSQNATAVSELQSAEADVKVVEAQIAALEAQVDAAEVAVETAEANLDYTRITAPKAGTVLAIVNQEGQTVNAAQSAPTIVVLGDLSVMTVRAEISEADVVNVSPGQPVRFTIIGEPEKSYSSTLESIEPAPESITSDSAISSDSSSSTDTSAIYYNGIFHVENPEGRLRTYMTAEVEVILGQAQDVVTVPSTALRTTASGTNTVMVVSADKRMQERDVTVGLNDKVNAEITTGLDPDETVVIGEGATTVSSGGEMRGPPMGL</sequence>
<accession>A0A939ENA4</accession>
<evidence type="ECO:0000259" key="9">
    <source>
        <dbReference type="Pfam" id="PF25967"/>
    </source>
</evidence>
<dbReference type="GO" id="GO:1990961">
    <property type="term" value="P:xenobiotic detoxification by transmembrane export across the plasma membrane"/>
    <property type="evidence" value="ECO:0007669"/>
    <property type="project" value="InterPro"/>
</dbReference>
<dbReference type="RefSeq" id="WP_206940255.1">
    <property type="nucleotide sequence ID" value="NZ_JAFLNF010000004.1"/>
</dbReference>
<evidence type="ECO:0000259" key="8">
    <source>
        <dbReference type="Pfam" id="PF25917"/>
    </source>
</evidence>
<evidence type="ECO:0000313" key="11">
    <source>
        <dbReference type="Proteomes" id="UP000664779"/>
    </source>
</evidence>
<dbReference type="Gene3D" id="2.40.30.170">
    <property type="match status" value="1"/>
</dbReference>
<dbReference type="GO" id="GO:0019898">
    <property type="term" value="C:extrinsic component of membrane"/>
    <property type="evidence" value="ECO:0007669"/>
    <property type="project" value="InterPro"/>
</dbReference>
<dbReference type="GO" id="GO:1990195">
    <property type="term" value="C:macrolide transmembrane transporter complex"/>
    <property type="evidence" value="ECO:0007669"/>
    <property type="project" value="InterPro"/>
</dbReference>
<dbReference type="InterPro" id="IPR006143">
    <property type="entry name" value="RND_pump_MFP"/>
</dbReference>
<dbReference type="InterPro" id="IPR058627">
    <property type="entry name" value="MdtA-like_C"/>
</dbReference>
<keyword evidence="4 5" id="KW-0175">Coiled coil</keyword>
<feature type="region of interest" description="Disordered" evidence="6">
    <location>
        <begin position="263"/>
        <end position="290"/>
    </location>
</feature>
<dbReference type="GO" id="GO:1990281">
    <property type="term" value="C:efflux pump complex"/>
    <property type="evidence" value="ECO:0007669"/>
    <property type="project" value="TreeGrafter"/>
</dbReference>
<proteinExistence type="inferred from homology"/>